<evidence type="ECO:0000313" key="4">
    <source>
        <dbReference type="EMBL" id="VFJ48787.1"/>
    </source>
</evidence>
<sequence length="150" mass="17118">MANKIVLDASVFIKLFLKEPDTEEAIRLIDALGKKQYKVLAPTLFLYEVLGVAVAERLQTNANRVHELISDYREHNLELMDVDDKTIRKAIDISNTGNEKSGYPDFYDSIYHALAIVNGCHFITADKRHKVKTENIGNITLLEDWEEIVI</sequence>
<dbReference type="SUPFAM" id="SSF88723">
    <property type="entry name" value="PIN domain-like"/>
    <property type="match status" value="1"/>
</dbReference>
<dbReference type="EMBL" id="CAADEX010000021">
    <property type="protein sequence ID" value="VFJ48787.1"/>
    <property type="molecule type" value="Genomic_DNA"/>
</dbReference>
<feature type="domain" description="PIN" evidence="2">
    <location>
        <begin position="5"/>
        <end position="130"/>
    </location>
</feature>
<protein>
    <submittedName>
        <fullName evidence="3">Predicted nucleic acid-binding protein, contains PIN domain</fullName>
    </submittedName>
</protein>
<accession>A0A450RTV4</accession>
<keyword evidence="1" id="KW-0460">Magnesium</keyword>
<dbReference type="CDD" id="cd09873">
    <property type="entry name" value="PIN_Pae0151-like"/>
    <property type="match status" value="1"/>
</dbReference>
<evidence type="ECO:0000256" key="1">
    <source>
        <dbReference type="ARBA" id="ARBA00022842"/>
    </source>
</evidence>
<name>A0A450RTV4_9GAMM</name>
<dbReference type="PANTHER" id="PTHR35901:SF1">
    <property type="entry name" value="EXONUCLEASE VAPC9"/>
    <property type="match status" value="1"/>
</dbReference>
<evidence type="ECO:0000259" key="2">
    <source>
        <dbReference type="Pfam" id="PF01850"/>
    </source>
</evidence>
<dbReference type="PANTHER" id="PTHR35901">
    <property type="entry name" value="RIBONUCLEASE VAPC3"/>
    <property type="match status" value="1"/>
</dbReference>
<dbReference type="InterPro" id="IPR029060">
    <property type="entry name" value="PIN-like_dom_sf"/>
</dbReference>
<dbReference type="Gene3D" id="3.40.50.1010">
    <property type="entry name" value="5'-nuclease"/>
    <property type="match status" value="1"/>
</dbReference>
<gene>
    <name evidence="4" type="ORF">BECKDK2373B_GA0170837_102127</name>
    <name evidence="3" type="ORF">BECKDK2373C_GA0170839_1001110</name>
</gene>
<organism evidence="3">
    <name type="scientific">Candidatus Kentrum sp. DK</name>
    <dbReference type="NCBI Taxonomy" id="2126562"/>
    <lineage>
        <taxon>Bacteria</taxon>
        <taxon>Pseudomonadati</taxon>
        <taxon>Pseudomonadota</taxon>
        <taxon>Gammaproteobacteria</taxon>
        <taxon>Candidatus Kentrum</taxon>
    </lineage>
</organism>
<dbReference type="Pfam" id="PF01850">
    <property type="entry name" value="PIN"/>
    <property type="match status" value="1"/>
</dbReference>
<dbReference type="InterPro" id="IPR002716">
    <property type="entry name" value="PIN_dom"/>
</dbReference>
<reference evidence="3" key="1">
    <citation type="submission" date="2019-02" db="EMBL/GenBank/DDBJ databases">
        <authorList>
            <person name="Gruber-Vodicka R. H."/>
            <person name="Seah K. B. B."/>
        </authorList>
    </citation>
    <scope>NUCLEOTIDE SEQUENCE</scope>
    <source>
        <strain evidence="3">BECK_DK161</strain>
        <strain evidence="4">BECK_DK47</strain>
    </source>
</reference>
<dbReference type="AlphaFoldDB" id="A0A450RTV4"/>
<evidence type="ECO:0000313" key="3">
    <source>
        <dbReference type="EMBL" id="VFJ42573.1"/>
    </source>
</evidence>
<dbReference type="EMBL" id="CAADEY010000001">
    <property type="protein sequence ID" value="VFJ42573.1"/>
    <property type="molecule type" value="Genomic_DNA"/>
</dbReference>
<dbReference type="InterPro" id="IPR044153">
    <property type="entry name" value="PIN_Pae0151-like"/>
</dbReference>
<proteinExistence type="predicted"/>
<dbReference type="InterPro" id="IPR051619">
    <property type="entry name" value="TypeII_TA_RNase_PINc/VapC"/>
</dbReference>